<reference evidence="2" key="2">
    <citation type="submission" date="2023-05" db="EMBL/GenBank/DDBJ databases">
        <authorList>
            <consortium name="Lawrence Berkeley National Laboratory"/>
            <person name="Steindorff A."/>
            <person name="Hensen N."/>
            <person name="Bonometti L."/>
            <person name="Westerberg I."/>
            <person name="Brannstrom I.O."/>
            <person name="Guillou S."/>
            <person name="Cros-Aarteil S."/>
            <person name="Calhoun S."/>
            <person name="Haridas S."/>
            <person name="Kuo A."/>
            <person name="Mondo S."/>
            <person name="Pangilinan J."/>
            <person name="Riley R."/>
            <person name="Labutti K."/>
            <person name="Andreopoulos B."/>
            <person name="Lipzen A."/>
            <person name="Chen C."/>
            <person name="Yanf M."/>
            <person name="Daum C."/>
            <person name="Ng V."/>
            <person name="Clum A."/>
            <person name="Ohm R."/>
            <person name="Martin F."/>
            <person name="Silar P."/>
            <person name="Natvig D."/>
            <person name="Lalanne C."/>
            <person name="Gautier V."/>
            <person name="Ament-Velasquez S.L."/>
            <person name="Kruys A."/>
            <person name="Hutchinson M.I."/>
            <person name="Powell A.J."/>
            <person name="Barry K."/>
            <person name="Miller A.N."/>
            <person name="Grigoriev I.V."/>
            <person name="Debuchy R."/>
            <person name="Gladieux P."/>
            <person name="Thoren M.H."/>
            <person name="Johannesson H."/>
        </authorList>
    </citation>
    <scope>NUCLEOTIDE SEQUENCE</scope>
    <source>
        <strain evidence="2">CBS 103.79</strain>
    </source>
</reference>
<protein>
    <submittedName>
        <fullName evidence="2">Uncharacterized protein</fullName>
    </submittedName>
</protein>
<feature type="compositionally biased region" description="Basic residues" evidence="1">
    <location>
        <begin position="168"/>
        <end position="177"/>
    </location>
</feature>
<comment type="caution">
    <text evidence="2">The sequence shown here is derived from an EMBL/GenBank/DDBJ whole genome shotgun (WGS) entry which is preliminary data.</text>
</comment>
<name>A0AAN6MBJ3_9PEZI</name>
<dbReference type="Proteomes" id="UP001303889">
    <property type="component" value="Unassembled WGS sequence"/>
</dbReference>
<organism evidence="2 3">
    <name type="scientific">Staphylotrichum tortipilum</name>
    <dbReference type="NCBI Taxonomy" id="2831512"/>
    <lineage>
        <taxon>Eukaryota</taxon>
        <taxon>Fungi</taxon>
        <taxon>Dikarya</taxon>
        <taxon>Ascomycota</taxon>
        <taxon>Pezizomycotina</taxon>
        <taxon>Sordariomycetes</taxon>
        <taxon>Sordariomycetidae</taxon>
        <taxon>Sordariales</taxon>
        <taxon>Chaetomiaceae</taxon>
        <taxon>Staphylotrichum</taxon>
    </lineage>
</organism>
<evidence type="ECO:0000256" key="1">
    <source>
        <dbReference type="SAM" id="MobiDB-lite"/>
    </source>
</evidence>
<gene>
    <name evidence="2" type="ORF">C8A05DRAFT_20205</name>
</gene>
<dbReference type="AlphaFoldDB" id="A0AAN6MBJ3"/>
<reference evidence="2" key="1">
    <citation type="journal article" date="2023" name="Mol. Phylogenet. Evol.">
        <title>Genome-scale phylogeny and comparative genomics of the fungal order Sordariales.</title>
        <authorList>
            <person name="Hensen N."/>
            <person name="Bonometti L."/>
            <person name="Westerberg I."/>
            <person name="Brannstrom I.O."/>
            <person name="Guillou S."/>
            <person name="Cros-Aarteil S."/>
            <person name="Calhoun S."/>
            <person name="Haridas S."/>
            <person name="Kuo A."/>
            <person name="Mondo S."/>
            <person name="Pangilinan J."/>
            <person name="Riley R."/>
            <person name="LaButti K."/>
            <person name="Andreopoulos B."/>
            <person name="Lipzen A."/>
            <person name="Chen C."/>
            <person name="Yan M."/>
            <person name="Daum C."/>
            <person name="Ng V."/>
            <person name="Clum A."/>
            <person name="Steindorff A."/>
            <person name="Ohm R.A."/>
            <person name="Martin F."/>
            <person name="Silar P."/>
            <person name="Natvig D.O."/>
            <person name="Lalanne C."/>
            <person name="Gautier V."/>
            <person name="Ament-Velasquez S.L."/>
            <person name="Kruys A."/>
            <person name="Hutchinson M.I."/>
            <person name="Powell A.J."/>
            <person name="Barry K."/>
            <person name="Miller A.N."/>
            <person name="Grigoriev I.V."/>
            <person name="Debuchy R."/>
            <person name="Gladieux P."/>
            <person name="Hiltunen Thoren M."/>
            <person name="Johannesson H."/>
        </authorList>
    </citation>
    <scope>NUCLEOTIDE SEQUENCE</scope>
    <source>
        <strain evidence="2">CBS 103.79</strain>
    </source>
</reference>
<keyword evidence="3" id="KW-1185">Reference proteome</keyword>
<feature type="non-terminal residue" evidence="2">
    <location>
        <position position="1"/>
    </location>
</feature>
<evidence type="ECO:0000313" key="3">
    <source>
        <dbReference type="Proteomes" id="UP001303889"/>
    </source>
</evidence>
<feature type="compositionally biased region" description="Polar residues" evidence="1">
    <location>
        <begin position="146"/>
        <end position="166"/>
    </location>
</feature>
<proteinExistence type="predicted"/>
<accession>A0AAN6MBJ3</accession>
<feature type="region of interest" description="Disordered" evidence="1">
    <location>
        <begin position="130"/>
        <end position="177"/>
    </location>
</feature>
<sequence length="177" mass="19556">VILAVSLVEDGLPGLNRQVYYRCLERGDNIDVDDDHVDVMYRNHPTATDPASEPWATIIWRISFNLEVLDGVRSFLEDVSEGHWRFNHGIFLFTGIATRSTRASAPSSPSKPSPIVLVSSVTGRASCQAVRLPRSSTRTHHLATPWANTSPQAKSPKISFQSTPPSSARRRSNPGHQ</sequence>
<dbReference type="EMBL" id="MU856336">
    <property type="protein sequence ID" value="KAK3896933.1"/>
    <property type="molecule type" value="Genomic_DNA"/>
</dbReference>
<evidence type="ECO:0000313" key="2">
    <source>
        <dbReference type="EMBL" id="KAK3896933.1"/>
    </source>
</evidence>